<dbReference type="eggNOG" id="COG4636">
    <property type="taxonomic scope" value="Bacteria"/>
</dbReference>
<evidence type="ECO:0000256" key="1">
    <source>
        <dbReference type="SAM" id="Coils"/>
    </source>
</evidence>
<gene>
    <name evidence="3" type="ORF">GKIL_2940</name>
</gene>
<evidence type="ECO:0000259" key="2">
    <source>
        <dbReference type="Pfam" id="PF05685"/>
    </source>
</evidence>
<dbReference type="Gene3D" id="3.90.1570.10">
    <property type="entry name" value="tt1808, chain A"/>
    <property type="match status" value="1"/>
</dbReference>
<organism evidence="3 4">
    <name type="scientific">Gloeobacter kilaueensis (strain ATCC BAA-2537 / CCAP 1431/1 / ULC 316 / JS1)</name>
    <dbReference type="NCBI Taxonomy" id="1183438"/>
    <lineage>
        <taxon>Bacteria</taxon>
        <taxon>Bacillati</taxon>
        <taxon>Cyanobacteriota</taxon>
        <taxon>Cyanophyceae</taxon>
        <taxon>Gloeobacterales</taxon>
        <taxon>Gloeobacteraceae</taxon>
        <taxon>Gloeobacter</taxon>
    </lineage>
</organism>
<dbReference type="PANTHER" id="PTHR33352">
    <property type="entry name" value="SLR1095 PROTEIN"/>
    <property type="match status" value="1"/>
</dbReference>
<dbReference type="InterPro" id="IPR011335">
    <property type="entry name" value="Restrct_endonuc-II-like"/>
</dbReference>
<protein>
    <recommendedName>
        <fullName evidence="2">Putative restriction endonuclease domain-containing protein</fullName>
    </recommendedName>
</protein>
<feature type="coiled-coil region" evidence="1">
    <location>
        <begin position="193"/>
        <end position="237"/>
    </location>
</feature>
<keyword evidence="1" id="KW-0175">Coiled coil</keyword>
<dbReference type="InterPro" id="IPR012296">
    <property type="entry name" value="Nuclease_put_TT1808"/>
</dbReference>
<dbReference type="RefSeq" id="WP_023174420.1">
    <property type="nucleotide sequence ID" value="NC_022600.1"/>
</dbReference>
<keyword evidence="4" id="KW-1185">Reference proteome</keyword>
<dbReference type="Proteomes" id="UP000017396">
    <property type="component" value="Chromosome"/>
</dbReference>
<dbReference type="CDD" id="cd06260">
    <property type="entry name" value="DUF820-like"/>
    <property type="match status" value="1"/>
</dbReference>
<dbReference type="OrthoDB" id="463786at2"/>
<feature type="domain" description="Putative restriction endonuclease" evidence="2">
    <location>
        <begin position="20"/>
        <end position="151"/>
    </location>
</feature>
<sequence>MTTLLSPVTYPSGDGQPVAETFLHLYAILTTLEVLRQYLEGNQATVLANQFLYYAPGVRTSRVAPDVMVIFGVQPGGRDKYKTWEEGQVPAVIFEITSESTRHKDQDDKLRLYEFLGVQEYWLFDPKGEWIQEKLRGYRLEVIEEADGLLSRYQPIENSVSERLQLRLQVEGELIGFYRLDNGQKLLIPSELASELRATAARLEQAEQRVEQEQQARRRAEQRAAELAERLRKLGIDPDSP</sequence>
<dbReference type="SUPFAM" id="SSF52980">
    <property type="entry name" value="Restriction endonuclease-like"/>
    <property type="match status" value="1"/>
</dbReference>
<dbReference type="PATRIC" id="fig|1183438.3.peg.2898"/>
<dbReference type="HOGENOM" id="CLU_075279_0_1_3"/>
<dbReference type="EMBL" id="CP003587">
    <property type="protein sequence ID" value="AGY59186.1"/>
    <property type="molecule type" value="Genomic_DNA"/>
</dbReference>
<evidence type="ECO:0000313" key="3">
    <source>
        <dbReference type="EMBL" id="AGY59186.1"/>
    </source>
</evidence>
<dbReference type="KEGG" id="glj:GKIL_2940"/>
<evidence type="ECO:0000313" key="4">
    <source>
        <dbReference type="Proteomes" id="UP000017396"/>
    </source>
</evidence>
<accession>U5QJT1</accession>
<dbReference type="InterPro" id="IPR008538">
    <property type="entry name" value="Uma2"/>
</dbReference>
<proteinExistence type="predicted"/>
<dbReference type="PANTHER" id="PTHR33352:SF2">
    <property type="entry name" value="SLL0995 PROTEIN"/>
    <property type="match status" value="1"/>
</dbReference>
<dbReference type="AlphaFoldDB" id="U5QJT1"/>
<dbReference type="STRING" id="1183438.GKIL_2940"/>
<reference evidence="3 4" key="1">
    <citation type="journal article" date="2013" name="PLoS ONE">
        <title>Cultivation and Complete Genome Sequencing of Gloeobacter kilaueensis sp. nov., from a Lava Cave in Kilauea Caldera, Hawai'i.</title>
        <authorList>
            <person name="Saw J.H."/>
            <person name="Schatz M."/>
            <person name="Brown M.V."/>
            <person name="Kunkel D.D."/>
            <person name="Foster J.S."/>
            <person name="Shick H."/>
            <person name="Christensen S."/>
            <person name="Hou S."/>
            <person name="Wan X."/>
            <person name="Donachie S.P."/>
        </authorList>
    </citation>
    <scope>NUCLEOTIDE SEQUENCE [LARGE SCALE GENOMIC DNA]</scope>
    <source>
        <strain evidence="4">JS</strain>
    </source>
</reference>
<dbReference type="Pfam" id="PF05685">
    <property type="entry name" value="Uma2"/>
    <property type="match status" value="1"/>
</dbReference>
<name>U5QJT1_GLOK1</name>